<organism evidence="1 2">
    <name type="scientific">Lentinula aff. lateritia</name>
    <dbReference type="NCBI Taxonomy" id="2804960"/>
    <lineage>
        <taxon>Eukaryota</taxon>
        <taxon>Fungi</taxon>
        <taxon>Dikarya</taxon>
        <taxon>Basidiomycota</taxon>
        <taxon>Agaricomycotina</taxon>
        <taxon>Agaricomycetes</taxon>
        <taxon>Agaricomycetidae</taxon>
        <taxon>Agaricales</taxon>
        <taxon>Marasmiineae</taxon>
        <taxon>Omphalotaceae</taxon>
        <taxon>Lentinula</taxon>
    </lineage>
</organism>
<comment type="caution">
    <text evidence="1">The sequence shown here is derived from an EMBL/GenBank/DDBJ whole genome shotgun (WGS) entry which is preliminary data.</text>
</comment>
<evidence type="ECO:0000313" key="2">
    <source>
        <dbReference type="Proteomes" id="UP001163835"/>
    </source>
</evidence>
<dbReference type="Proteomes" id="UP001163835">
    <property type="component" value="Unassembled WGS sequence"/>
</dbReference>
<reference evidence="1" key="1">
    <citation type="submission" date="2022-09" db="EMBL/GenBank/DDBJ databases">
        <title>A Global Phylogenomic Analysis of the Shiitake Genus Lentinula.</title>
        <authorList>
            <consortium name="DOE Joint Genome Institute"/>
            <person name="Sierra-Patev S."/>
            <person name="Min B."/>
            <person name="Naranjo-Ortiz M."/>
            <person name="Looney B."/>
            <person name="Konkel Z."/>
            <person name="Slot J.C."/>
            <person name="Sakamoto Y."/>
            <person name="Steenwyk J.L."/>
            <person name="Rokas A."/>
            <person name="Carro J."/>
            <person name="Camarero S."/>
            <person name="Ferreira P."/>
            <person name="Molpeceres G."/>
            <person name="Ruiz-Duenas F.J."/>
            <person name="Serrano A."/>
            <person name="Henrissat B."/>
            <person name="Drula E."/>
            <person name="Hughes K.W."/>
            <person name="Mata J.L."/>
            <person name="Ishikawa N.K."/>
            <person name="Vargas-Isla R."/>
            <person name="Ushijima S."/>
            <person name="Smith C.A."/>
            <person name="Ahrendt S."/>
            <person name="Andreopoulos W."/>
            <person name="He G."/>
            <person name="Labutti K."/>
            <person name="Lipzen A."/>
            <person name="Ng V."/>
            <person name="Riley R."/>
            <person name="Sandor L."/>
            <person name="Barry K."/>
            <person name="Martinez A.T."/>
            <person name="Xiao Y."/>
            <person name="Gibbons J.G."/>
            <person name="Terashima K."/>
            <person name="Grigoriev I.V."/>
            <person name="Hibbett D.S."/>
        </authorList>
    </citation>
    <scope>NUCLEOTIDE SEQUENCE</scope>
    <source>
        <strain evidence="1">TMI1499</strain>
    </source>
</reference>
<evidence type="ECO:0000313" key="1">
    <source>
        <dbReference type="EMBL" id="KAJ3807521.1"/>
    </source>
</evidence>
<protein>
    <submittedName>
        <fullName evidence="1">Uncharacterized protein</fullName>
    </submittedName>
</protein>
<gene>
    <name evidence="1" type="ORF">F5876DRAFT_79625</name>
</gene>
<accession>A0ACC1TRZ2</accession>
<name>A0ACC1TRZ2_9AGAR</name>
<proteinExistence type="predicted"/>
<sequence>MLFLTTLLPLITLALRVAAADLEQGIPLGSVSHPANVHLPSDPPPPYEALRADAIIPAAHYASRPDDSSNAQQSVSPCLEEAEQQALAYMRQEIPNATNVQVFVGRVAEAKAKLLKYAKGAMYTCSIATVAVGFIVLIVYTDMECHGRGANLHCGRWRRNELTDGPQIEQCKHLPMKIDACSNPSTTDKHLSPGTSKAPGGHVKRDAARMSYRRRLELE</sequence>
<dbReference type="EMBL" id="MU795298">
    <property type="protein sequence ID" value="KAJ3807521.1"/>
    <property type="molecule type" value="Genomic_DNA"/>
</dbReference>
<keyword evidence="2" id="KW-1185">Reference proteome</keyword>